<keyword evidence="2" id="KW-0812">Transmembrane</keyword>
<feature type="region of interest" description="Disordered" evidence="1">
    <location>
        <begin position="164"/>
        <end position="191"/>
    </location>
</feature>
<evidence type="ECO:0000256" key="2">
    <source>
        <dbReference type="SAM" id="Phobius"/>
    </source>
</evidence>
<dbReference type="RefSeq" id="XP_071905189.1">
    <property type="nucleotide sequence ID" value="XM_072049088.1"/>
</dbReference>
<evidence type="ECO:0000256" key="1">
    <source>
        <dbReference type="SAM" id="MobiDB-lite"/>
    </source>
</evidence>
<dbReference type="GeneID" id="113743260"/>
<gene>
    <name evidence="4 5" type="primary">LOC113743260</name>
</gene>
<dbReference type="PANTHER" id="PTHR33237:SF21">
    <property type="entry name" value="TRANSMEMBRANE PROTEIN"/>
    <property type="match status" value="1"/>
</dbReference>
<evidence type="ECO:0000313" key="4">
    <source>
        <dbReference type="RefSeq" id="XP_027127020.2"/>
    </source>
</evidence>
<dbReference type="Proteomes" id="UP001652660">
    <property type="component" value="Chromosome 5e"/>
</dbReference>
<evidence type="ECO:0008006" key="6">
    <source>
        <dbReference type="Google" id="ProtNLM"/>
    </source>
</evidence>
<keyword evidence="2" id="KW-0472">Membrane</keyword>
<dbReference type="OrthoDB" id="1874222at2759"/>
<accession>A0A6P6XH39</accession>
<feature type="transmembrane region" description="Helical" evidence="2">
    <location>
        <begin position="20"/>
        <end position="38"/>
    </location>
</feature>
<protein>
    <recommendedName>
        <fullName evidence="6">Transmembrane protein</fullName>
    </recommendedName>
</protein>
<keyword evidence="3" id="KW-1185">Reference proteome</keyword>
<sequence>MEALWKLEDKWKLSTQEAVAFFACTAFLVIGVCFATFLKRRAKRSGLVHQEPCMNTEATDEAKRSDQKQMKKWGAVKELLMGSVRWSGVSKLEERRLSGSQRERAAPLPVVGGEKCEENLGRLSHNSSSAVWQRPILMGEKCELPRFSGLILYDERGRPLDQHGDIQSIDDFQGDQERPSASVRTTLRDFL</sequence>
<organism evidence="3 4">
    <name type="scientific">Coffea arabica</name>
    <name type="common">Arabian coffee</name>
    <dbReference type="NCBI Taxonomy" id="13443"/>
    <lineage>
        <taxon>Eukaryota</taxon>
        <taxon>Viridiplantae</taxon>
        <taxon>Streptophyta</taxon>
        <taxon>Embryophyta</taxon>
        <taxon>Tracheophyta</taxon>
        <taxon>Spermatophyta</taxon>
        <taxon>Magnoliopsida</taxon>
        <taxon>eudicotyledons</taxon>
        <taxon>Gunneridae</taxon>
        <taxon>Pentapetalae</taxon>
        <taxon>asterids</taxon>
        <taxon>lamiids</taxon>
        <taxon>Gentianales</taxon>
        <taxon>Rubiaceae</taxon>
        <taxon>Ixoroideae</taxon>
        <taxon>Gardenieae complex</taxon>
        <taxon>Bertiereae - Coffeeae clade</taxon>
        <taxon>Coffeeae</taxon>
        <taxon>Coffea</taxon>
    </lineage>
</organism>
<dbReference type="RefSeq" id="XP_027127020.2">
    <property type="nucleotide sequence ID" value="XM_027271219.2"/>
</dbReference>
<dbReference type="PANTHER" id="PTHR33237">
    <property type="entry name" value="F2P16.13 PROTEIN-RELATED"/>
    <property type="match status" value="1"/>
</dbReference>
<reference evidence="4 5" key="2">
    <citation type="submission" date="2025-05" db="UniProtKB">
        <authorList>
            <consortium name="RefSeq"/>
        </authorList>
    </citation>
    <scope>IDENTIFICATION</scope>
    <source>
        <tissue evidence="4 5">Leaves</tissue>
    </source>
</reference>
<name>A0A6P6XH39_COFAR</name>
<proteinExistence type="predicted"/>
<reference evidence="3" key="1">
    <citation type="journal article" date="2025" name="Foods">
        <title>Unveiling the Microbial Signatures of Arabica Coffee Cherries: Insights into Ripeness Specific Diversity, Functional Traits, and Implications for Quality and Safety.</title>
        <authorList>
            <consortium name="RefSeq"/>
            <person name="Tenea G.N."/>
            <person name="Cifuentes V."/>
            <person name="Reyes P."/>
            <person name="Cevallos-Vallejos M."/>
        </authorList>
    </citation>
    <scope>NUCLEOTIDE SEQUENCE [LARGE SCALE GENOMIC DNA]</scope>
</reference>
<dbReference type="AlphaFoldDB" id="A0A6P6XH39"/>
<keyword evidence="2" id="KW-1133">Transmembrane helix</keyword>
<evidence type="ECO:0000313" key="5">
    <source>
        <dbReference type="RefSeq" id="XP_071905189.1"/>
    </source>
</evidence>
<evidence type="ECO:0000313" key="3">
    <source>
        <dbReference type="Proteomes" id="UP001652660"/>
    </source>
</evidence>